<dbReference type="OrthoDB" id="49511at2759"/>
<dbReference type="SUPFAM" id="SSF48371">
    <property type="entry name" value="ARM repeat"/>
    <property type="match status" value="1"/>
</dbReference>
<proteinExistence type="predicted"/>
<dbReference type="GeneID" id="36338835"/>
<feature type="compositionally biased region" description="Low complexity" evidence="1">
    <location>
        <begin position="837"/>
        <end position="848"/>
    </location>
</feature>
<dbReference type="PANTHER" id="PTHR18460">
    <property type="entry name" value="TEL2 INTERACTING PROTEIN 1 TTI1 FAMILY MEMBER"/>
    <property type="match status" value="1"/>
</dbReference>
<dbReference type="Proteomes" id="UP000019149">
    <property type="component" value="Unassembled WGS sequence"/>
</dbReference>
<accession>W6V6R3</accession>
<protein>
    <submittedName>
        <fullName evidence="4">Uncharacterized protein</fullName>
    </submittedName>
</protein>
<dbReference type="PANTHER" id="PTHR18460:SF3">
    <property type="entry name" value="TELO2-INTERACTING PROTEIN 1 HOMOLOG"/>
    <property type="match status" value="1"/>
</dbReference>
<reference evidence="4 5" key="1">
    <citation type="journal article" date="2013" name="Nat. Genet.">
        <title>The genome of the hydatid tapeworm Echinococcus granulosus.</title>
        <authorList>
            <person name="Zheng H."/>
            <person name="Zhang W."/>
            <person name="Zhang L."/>
            <person name="Zhang Z."/>
            <person name="Li J."/>
            <person name="Lu G."/>
            <person name="Zhu Y."/>
            <person name="Wang Y."/>
            <person name="Huang Y."/>
            <person name="Liu J."/>
            <person name="Kang H."/>
            <person name="Chen J."/>
            <person name="Wang L."/>
            <person name="Chen A."/>
            <person name="Yu S."/>
            <person name="Gao Z."/>
            <person name="Jin L."/>
            <person name="Gu W."/>
            <person name="Wang Z."/>
            <person name="Zhao L."/>
            <person name="Shi B."/>
            <person name="Wen H."/>
            <person name="Lin R."/>
            <person name="Jones M.K."/>
            <person name="Brejova B."/>
            <person name="Vinar T."/>
            <person name="Zhao G."/>
            <person name="McManus D.P."/>
            <person name="Chen Z."/>
            <person name="Zhou Y."/>
            <person name="Wang S."/>
        </authorList>
    </citation>
    <scope>NUCLEOTIDE SEQUENCE [LARGE SCALE GENOMIC DNA]</scope>
</reference>
<dbReference type="GO" id="GO:0005737">
    <property type="term" value="C:cytoplasm"/>
    <property type="evidence" value="ECO:0007669"/>
    <property type="project" value="TreeGrafter"/>
</dbReference>
<dbReference type="Pfam" id="PF24176">
    <property type="entry name" value="TPR_TTI1_2nd"/>
    <property type="match status" value="1"/>
</dbReference>
<evidence type="ECO:0000259" key="2">
    <source>
        <dbReference type="Pfam" id="PF24173"/>
    </source>
</evidence>
<dbReference type="OMA" id="DPIACCL"/>
<dbReference type="Gene3D" id="1.25.10.10">
    <property type="entry name" value="Leucine-rich Repeat Variant"/>
    <property type="match status" value="1"/>
</dbReference>
<dbReference type="InterPro" id="IPR057566">
    <property type="entry name" value="TPR_TTI1_N"/>
</dbReference>
<evidence type="ECO:0000259" key="3">
    <source>
        <dbReference type="Pfam" id="PF24181"/>
    </source>
</evidence>
<dbReference type="KEGG" id="egl:EGR_03120"/>
<organism evidence="4 5">
    <name type="scientific">Echinococcus granulosus</name>
    <name type="common">Hydatid tapeworm</name>
    <dbReference type="NCBI Taxonomy" id="6210"/>
    <lineage>
        <taxon>Eukaryota</taxon>
        <taxon>Metazoa</taxon>
        <taxon>Spiralia</taxon>
        <taxon>Lophotrochozoa</taxon>
        <taxon>Platyhelminthes</taxon>
        <taxon>Cestoda</taxon>
        <taxon>Eucestoda</taxon>
        <taxon>Cyclophyllidea</taxon>
        <taxon>Taeniidae</taxon>
        <taxon>Echinococcus</taxon>
        <taxon>Echinococcus granulosus group</taxon>
    </lineage>
</organism>
<dbReference type="RefSeq" id="XP_024353295.1">
    <property type="nucleotide sequence ID" value="XM_024492369.1"/>
</dbReference>
<comment type="caution">
    <text evidence="4">The sequence shown here is derived from an EMBL/GenBank/DDBJ whole genome shotgun (WGS) entry which is preliminary data.</text>
</comment>
<dbReference type="EMBL" id="APAU02000015">
    <property type="protein sequence ID" value="EUB62099.1"/>
    <property type="molecule type" value="Genomic_DNA"/>
</dbReference>
<dbReference type="STRING" id="6210.W6V6R3"/>
<evidence type="ECO:0000313" key="4">
    <source>
        <dbReference type="EMBL" id="EUB62099.1"/>
    </source>
</evidence>
<dbReference type="InterPro" id="IPR057567">
    <property type="entry name" value="TPR_TTI1_C"/>
</dbReference>
<dbReference type="Pfam" id="PF24181">
    <property type="entry name" value="TPR_TTI1_C"/>
    <property type="match status" value="1"/>
</dbReference>
<dbReference type="AlphaFoldDB" id="W6V6R3"/>
<keyword evidence="5" id="KW-1185">Reference proteome</keyword>
<sequence>MNAEALLKKLDSMISIILSGTGLMEIEELQADPSLPVRLWKILLNRVSLKNAEASFKNCLLLLKYLDKIGVYLDCNTVLNDLSSVIFAIGIDNSGAMSDEAWIYLIILIENCLLLSSFMSDHIADVSLLPVLAHLYSHILEIVRSQRGNKVRLRAISSIEVFVDRFNKISSGGISYVRALRASYFSKILPGISQALFAAVVGEKGRNSAIKASALRTLSKLVVVCVGNETLQDVESLDKEILDEIQLKDYFSFVENAISPLGKLLKFCSTSILSEPIIYSPSAKDRLFLALSDFSSDILCNCWRFLNLNTDAQSLRDHLLSSLIIVDVDDSCSSLKKASKVLLEISKRDFPTLTTKDFSGLNFVGLSGREVIDDIARQILLDVSEELAASLQKCSDENICRSLLGRMCGVLKFLGVKGISRFNENESNLKSCLTTLCKYLELDVDTVCLIDEVTSLPTGTCSTVQLFRKYFVHFRNPANLYRVLEVVCLLTCSCLNFDCVSQMFVRIMESDADLEVSSILLLSACASGLSRCDDQPVSERISLVVTLLDRLSERSPLQLNSETDQTAITQWPPSEQPIIDAFPTLTTKEQKFRCLKACTFMELLATASMIWGSSAEEGATYPDEMQTFILQMFGLATGAGLIASTAQRALSSISTNCGYSRFEEFTCAASEPILSSLTIDFHAVLLSIPSDNSAFSTSPLFIKLETACRALSYLVDNTTFEAIQRVQPVVMQMLICMDLSYEFAASVFLPVLRKIVGFCLRPNPTNVESSGDSRRPLPLYSSTTIGSEVSFIEKLKNRRNDKAVTSNCMKKALKMTSALVNLTRRQHSYAFSESPSHTDQTLTTSTSSDEQATFDAQQDQPITRPTHIRLAEEIMLRTIHMMSSSYTRLKVLAMSLLCDGCSRLTDEDVLLPLVHKIWSPLLARMQDRNPAVVEKAFELFATLTSAAGSFIRSRASTDLIGSLVTFLERGASVSAGATSSFECLTACRVQRRLLYAIGPICVQLELFSSTLQPVVKVLCTYTDSDQPSILREAAASSLWKLYDLDPGVVAYELTEHGFLDH</sequence>
<dbReference type="CTD" id="36338835"/>
<feature type="domain" description="TTI1 N-terminal TPR" evidence="2">
    <location>
        <begin position="120"/>
        <end position="236"/>
    </location>
</feature>
<dbReference type="Pfam" id="PF24173">
    <property type="entry name" value="TPR_TTI1_N"/>
    <property type="match status" value="1"/>
</dbReference>
<dbReference type="InterPro" id="IPR011989">
    <property type="entry name" value="ARM-like"/>
</dbReference>
<feature type="domain" description="TTI1 C-terminal TPR" evidence="3">
    <location>
        <begin position="806"/>
        <end position="1049"/>
    </location>
</feature>
<feature type="region of interest" description="Disordered" evidence="1">
    <location>
        <begin position="830"/>
        <end position="862"/>
    </location>
</feature>
<feature type="compositionally biased region" description="Polar residues" evidence="1">
    <location>
        <begin position="849"/>
        <end position="862"/>
    </location>
</feature>
<dbReference type="InterPro" id="IPR052587">
    <property type="entry name" value="TELO2-interacting_protein_1"/>
</dbReference>
<dbReference type="InterPro" id="IPR016024">
    <property type="entry name" value="ARM-type_fold"/>
</dbReference>
<name>W6V6R3_ECHGR</name>
<evidence type="ECO:0000256" key="1">
    <source>
        <dbReference type="SAM" id="MobiDB-lite"/>
    </source>
</evidence>
<gene>
    <name evidence="4" type="ORF">EGR_03120</name>
</gene>
<evidence type="ECO:0000313" key="5">
    <source>
        <dbReference type="Proteomes" id="UP000019149"/>
    </source>
</evidence>